<dbReference type="InterPro" id="IPR013098">
    <property type="entry name" value="Ig_I-set"/>
</dbReference>
<feature type="domain" description="Ig-like" evidence="4">
    <location>
        <begin position="31"/>
        <end position="104"/>
    </location>
</feature>
<evidence type="ECO:0000259" key="5">
    <source>
        <dbReference type="PROSITE" id="PS50853"/>
    </source>
</evidence>
<dbReference type="InterPro" id="IPR003599">
    <property type="entry name" value="Ig_sub"/>
</dbReference>
<accession>A0AAV7JSD4</accession>
<reference evidence="6 7" key="1">
    <citation type="journal article" date="2023" name="BMC Biol.">
        <title>The compact genome of the sponge Oopsacas minuta (Hexactinellida) is lacking key metazoan core genes.</title>
        <authorList>
            <person name="Santini S."/>
            <person name="Schenkelaars Q."/>
            <person name="Jourda C."/>
            <person name="Duchesne M."/>
            <person name="Belahbib H."/>
            <person name="Rocher C."/>
            <person name="Selva M."/>
            <person name="Riesgo A."/>
            <person name="Vervoort M."/>
            <person name="Leys S.P."/>
            <person name="Kodjabachian L."/>
            <person name="Le Bivic A."/>
            <person name="Borchiellini C."/>
            <person name="Claverie J.M."/>
            <person name="Renard E."/>
        </authorList>
    </citation>
    <scope>NUCLEOTIDE SEQUENCE [LARGE SCALE GENOMIC DNA]</scope>
    <source>
        <strain evidence="6">SPO-2</strain>
    </source>
</reference>
<feature type="domain" description="Fibronectin type-III" evidence="5">
    <location>
        <begin position="979"/>
        <end position="1077"/>
    </location>
</feature>
<keyword evidence="1" id="KW-0677">Repeat</keyword>
<dbReference type="Pfam" id="PF00041">
    <property type="entry name" value="fn3"/>
    <property type="match status" value="2"/>
</dbReference>
<feature type="domain" description="Fibronectin type-III" evidence="5">
    <location>
        <begin position="695"/>
        <end position="791"/>
    </location>
</feature>
<dbReference type="InterPro" id="IPR007110">
    <property type="entry name" value="Ig-like_dom"/>
</dbReference>
<feature type="domain" description="Ig-like" evidence="4">
    <location>
        <begin position="115"/>
        <end position="206"/>
    </location>
</feature>
<feature type="transmembrane region" description="Helical" evidence="2">
    <location>
        <begin position="1080"/>
        <end position="1107"/>
    </location>
</feature>
<dbReference type="InterPro" id="IPR013783">
    <property type="entry name" value="Ig-like_fold"/>
</dbReference>
<dbReference type="InterPro" id="IPR036116">
    <property type="entry name" value="FN3_sf"/>
</dbReference>
<dbReference type="InterPro" id="IPR050964">
    <property type="entry name" value="Striated_Muscle_Regulatory"/>
</dbReference>
<feature type="domain" description="Fibronectin type-III" evidence="5">
    <location>
        <begin position="597"/>
        <end position="694"/>
    </location>
</feature>
<dbReference type="Pfam" id="PF13895">
    <property type="entry name" value="Ig_2"/>
    <property type="match status" value="1"/>
</dbReference>
<feature type="domain" description="Fibronectin type-III" evidence="5">
    <location>
        <begin position="794"/>
        <end position="885"/>
    </location>
</feature>
<dbReference type="PROSITE" id="PS50835">
    <property type="entry name" value="IG_LIKE"/>
    <property type="match status" value="6"/>
</dbReference>
<protein>
    <submittedName>
        <fullName evidence="6">Sidekick Protein</fullName>
    </submittedName>
</protein>
<evidence type="ECO:0000256" key="1">
    <source>
        <dbReference type="ARBA" id="ARBA00022737"/>
    </source>
</evidence>
<keyword evidence="2" id="KW-1133">Transmembrane helix</keyword>
<feature type="signal peptide" evidence="3">
    <location>
        <begin position="1"/>
        <end position="22"/>
    </location>
</feature>
<dbReference type="PANTHER" id="PTHR13817">
    <property type="entry name" value="TITIN"/>
    <property type="match status" value="1"/>
</dbReference>
<dbReference type="InterPro" id="IPR036179">
    <property type="entry name" value="Ig-like_dom_sf"/>
</dbReference>
<organism evidence="6 7">
    <name type="scientific">Oopsacas minuta</name>
    <dbReference type="NCBI Taxonomy" id="111878"/>
    <lineage>
        <taxon>Eukaryota</taxon>
        <taxon>Metazoa</taxon>
        <taxon>Porifera</taxon>
        <taxon>Hexactinellida</taxon>
        <taxon>Hexasterophora</taxon>
        <taxon>Lyssacinosida</taxon>
        <taxon>Leucopsacidae</taxon>
        <taxon>Oopsacas</taxon>
    </lineage>
</organism>
<dbReference type="SMART" id="SM00060">
    <property type="entry name" value="FN3"/>
    <property type="match status" value="5"/>
</dbReference>
<feature type="domain" description="Ig-like" evidence="4">
    <location>
        <begin position="217"/>
        <end position="303"/>
    </location>
</feature>
<feature type="domain" description="Ig-like" evidence="4">
    <location>
        <begin position="492"/>
        <end position="581"/>
    </location>
</feature>
<dbReference type="InterPro" id="IPR003598">
    <property type="entry name" value="Ig_sub2"/>
</dbReference>
<proteinExistence type="predicted"/>
<evidence type="ECO:0000256" key="3">
    <source>
        <dbReference type="SAM" id="SignalP"/>
    </source>
</evidence>
<keyword evidence="7" id="KW-1185">Reference proteome</keyword>
<evidence type="ECO:0000313" key="6">
    <source>
        <dbReference type="EMBL" id="KAI6651697.1"/>
    </source>
</evidence>
<dbReference type="Proteomes" id="UP001165289">
    <property type="component" value="Unassembled WGS sequence"/>
</dbReference>
<dbReference type="SUPFAM" id="SSF49265">
    <property type="entry name" value="Fibronectin type III"/>
    <property type="match status" value="3"/>
</dbReference>
<dbReference type="PROSITE" id="PS50853">
    <property type="entry name" value="FN3"/>
    <property type="match status" value="4"/>
</dbReference>
<comment type="caution">
    <text evidence="6">The sequence shown here is derived from an EMBL/GenBank/DDBJ whole genome shotgun (WGS) entry which is preliminary data.</text>
</comment>
<dbReference type="SUPFAM" id="SSF48726">
    <property type="entry name" value="Immunoglobulin"/>
    <property type="match status" value="6"/>
</dbReference>
<dbReference type="Pfam" id="PF07679">
    <property type="entry name" value="I-set"/>
    <property type="match status" value="2"/>
</dbReference>
<evidence type="ECO:0000313" key="7">
    <source>
        <dbReference type="Proteomes" id="UP001165289"/>
    </source>
</evidence>
<gene>
    <name evidence="6" type="ORF">LOD99_4945</name>
</gene>
<feature type="domain" description="Ig-like" evidence="4">
    <location>
        <begin position="308"/>
        <end position="389"/>
    </location>
</feature>
<sequence>MKQKITLFLVICLICILGFSNAQYLTDIVIKGTTTVVERASHTLTCAVSGGQFTLIWYFNDTIITDSNTKYMIASDTLEIPQFSSDDQGTYTCVAENSYGKIVSSSLELKLAYFSVVMEVPDRKIISPNSSFSLTCPIQLISSHPRPNITWFHNRVLVEERYPLVITLGDELVFSFVSSSQNGLYSCNATNPFLDVMENFDIAAITIRDNQVDDRDSEFYITPENKTVTLGDDVSFQCIIIESSLNAPAIWNFGNTRLIESDRILFTQSSVILTIKSVMLQDIGLYTCTSADNQLGSRLFTLTVISPPNILSNQSQYLELSQGSNLSLSCQSEGTPPLSYSWFYNAESIAVSSGEYIDIANLSTTNSSGLYQCFVNNSAGRDTKIFTVSVIDLTLQFISSQEDILAFIGDDFVFGCIAYGAPTLTYTFSLNNDSLLSLLDPKFVQNNDTHYSVSNATSSHSGLYTCSVSNNVRDISHTFSVQVINATVPYEPMNSSLTTFINETVLLACRARPDSNYPSLDLSYRWEHDGEDVNISINGRIRLVGDYGDIQISSVVLADAGNYTCIAKTNDSNLIPSPHLETLIGYTEVIILTHPDPPLNLDVNMTNNTSVLISWSAPDNNGGVEIQTYTIEHLVSVNNSSIWQFAGRSNVTNITLSVCPGYMYTFRVFAVNTVGHSEASSVLTGVNISVVDPPSFSPINLTVESDLYQLSINWEIPDSSTYCNISIIDHSIKYRTPSMTSSQNITTGSSDVSFILTGLSPATYYTISVAFVNEIGIGIYSENVSVETLHQLEAPSNFEVESYGIGRIAVYFIAPSTNASITGFKLLCDPESLINRTLEPGRASQLTVISDNISNSTTYTCSVLAFNSRGEGLASLTQTVITSERKVPNLPDSLTITTNGSHAATFAWLPSNDTTQFVLTLQYQYSLTPHKHRESIFLITHQSPHVITELDAGVQYFVKLAGRNNHGIGFNRTSIFNLPPGIPGVPLLLASEEPDAVIFTWSIMHDGGSNITIITLESSKIVVDSTWNTIVTFEDNSTSSYRLENVEKGTQFRIVISNSFGRAESTSVLFTAPTEPVSPIVLIIIAVLIISILALLMLLILCGLFYFSYWRQYKKSLSLNINGNNEQDLEEESNTFRNLNNTPVR</sequence>
<dbReference type="CDD" id="cd00063">
    <property type="entry name" value="FN3"/>
    <property type="match status" value="4"/>
</dbReference>
<dbReference type="Pfam" id="PF13927">
    <property type="entry name" value="Ig_3"/>
    <property type="match status" value="3"/>
</dbReference>
<evidence type="ECO:0000259" key="4">
    <source>
        <dbReference type="PROSITE" id="PS50835"/>
    </source>
</evidence>
<feature type="chain" id="PRO_5043843473" evidence="3">
    <location>
        <begin position="23"/>
        <end position="1145"/>
    </location>
</feature>
<feature type="domain" description="Ig-like" evidence="4">
    <location>
        <begin position="409"/>
        <end position="482"/>
    </location>
</feature>
<dbReference type="PANTHER" id="PTHR13817:SF166">
    <property type="entry name" value="NEURONAL IGCAM-RELATED"/>
    <property type="match status" value="1"/>
</dbReference>
<dbReference type="InterPro" id="IPR003961">
    <property type="entry name" value="FN3_dom"/>
</dbReference>
<dbReference type="SMART" id="SM00409">
    <property type="entry name" value="IG"/>
    <property type="match status" value="6"/>
</dbReference>
<dbReference type="AlphaFoldDB" id="A0AAV7JSD4"/>
<evidence type="ECO:0000256" key="2">
    <source>
        <dbReference type="SAM" id="Phobius"/>
    </source>
</evidence>
<keyword evidence="2" id="KW-0812">Transmembrane</keyword>
<name>A0AAV7JSD4_9METZ</name>
<dbReference type="EMBL" id="JAKMXF010000302">
    <property type="protein sequence ID" value="KAI6651697.1"/>
    <property type="molecule type" value="Genomic_DNA"/>
</dbReference>
<keyword evidence="2" id="KW-0472">Membrane</keyword>
<keyword evidence="3" id="KW-0732">Signal</keyword>
<dbReference type="SMART" id="SM00408">
    <property type="entry name" value="IGc2"/>
    <property type="match status" value="6"/>
</dbReference>
<dbReference type="Gene3D" id="2.60.40.10">
    <property type="entry name" value="Immunoglobulins"/>
    <property type="match status" value="11"/>
</dbReference>